<feature type="compositionally biased region" description="Basic and acidic residues" evidence="5">
    <location>
        <begin position="362"/>
        <end position="371"/>
    </location>
</feature>
<dbReference type="Gene3D" id="3.40.50.300">
    <property type="entry name" value="P-loop containing nucleotide triphosphate hydrolases"/>
    <property type="match status" value="1"/>
</dbReference>
<proteinExistence type="inferred from homology"/>
<dbReference type="GO" id="GO:0008976">
    <property type="term" value="F:polyphosphate kinase activity"/>
    <property type="evidence" value="ECO:0007669"/>
    <property type="project" value="UniProtKB-UniRule"/>
</dbReference>
<comment type="similarity">
    <text evidence="1 4">Belongs to the polyphosphate kinase 2 (PPK2) family. Class I subfamily.</text>
</comment>
<keyword evidence="2 4" id="KW-0808">Transferase</keyword>
<protein>
    <recommendedName>
        <fullName evidence="4">ADP/GDP-polyphosphate phosphotransferase</fullName>
        <ecNumber evidence="4">2.7.4.-</ecNumber>
    </recommendedName>
    <alternativeName>
        <fullName evidence="4">Polyphosphate kinase PPK2</fullName>
    </alternativeName>
</protein>
<dbReference type="SUPFAM" id="SSF52540">
    <property type="entry name" value="P-loop containing nucleoside triphosphate hydrolases"/>
    <property type="match status" value="1"/>
</dbReference>
<comment type="function">
    <text evidence="4">Uses inorganic polyphosphate (polyP) as a donor to convert GDP to GTP or ADP to ATP.</text>
</comment>
<feature type="compositionally biased region" description="Basic and acidic residues" evidence="5">
    <location>
        <begin position="1"/>
        <end position="28"/>
    </location>
</feature>
<evidence type="ECO:0000256" key="4">
    <source>
        <dbReference type="RuleBase" id="RU369062"/>
    </source>
</evidence>
<dbReference type="InterPro" id="IPR022488">
    <property type="entry name" value="PPK2-related"/>
</dbReference>
<sequence>MSSDNHDDDAVSARPDKSHLSDAERLEQLGEEAQEETRRAAVQEALKKRSRRVSVVQDYAAELDEIGSLTRSLEGRHDVSDAWRIGYPYDEKLKRKDYERTKRTLQIELLKLQLWFKETGQKLLLIFEGRDAAGKGGSIKRFTEHLNPRGSRVVALEKPTDIEQTQWYFQRYIEHLPSGGEIVLMDRSWYNRAGVERVMGYCTPHQYYEFMRQAPELERMLVNSGIRLVKFWFSVTRAEQLARFEARRTDPVRQWKLSPTDLASLDKWDDYTEAKEAMFFYTDTGDAPWTIVKSNDKKRARLEAMRHVLSLYEYPDKDHSVVGRPDPLIVGPVSKTFEEDQPATTEQFPVVTPSAPETTPPPEHREPARVD</sequence>
<evidence type="ECO:0000313" key="8">
    <source>
        <dbReference type="Proteomes" id="UP000092021"/>
    </source>
</evidence>
<feature type="region of interest" description="Disordered" evidence="5">
    <location>
        <begin position="1"/>
        <end position="38"/>
    </location>
</feature>
<gene>
    <name evidence="7" type="ORF">A5N15_02065</name>
</gene>
<dbReference type="Proteomes" id="UP000092021">
    <property type="component" value="Unassembled WGS sequence"/>
</dbReference>
<evidence type="ECO:0000256" key="2">
    <source>
        <dbReference type="ARBA" id="ARBA00022679"/>
    </source>
</evidence>
<evidence type="ECO:0000256" key="3">
    <source>
        <dbReference type="ARBA" id="ARBA00022777"/>
    </source>
</evidence>
<keyword evidence="3 4" id="KW-0418">Kinase</keyword>
<dbReference type="InterPro" id="IPR027417">
    <property type="entry name" value="P-loop_NTPase"/>
</dbReference>
<accession>A0A657IVY2</accession>
<dbReference type="EMBL" id="LWGZ01000176">
    <property type="protein sequence ID" value="OAX67661.1"/>
    <property type="molecule type" value="Genomic_DNA"/>
</dbReference>
<comment type="caution">
    <text evidence="7">The sequence shown here is derived from an EMBL/GenBank/DDBJ whole genome shotgun (WGS) entry which is preliminary data.</text>
</comment>
<dbReference type="EC" id="2.7.4.-" evidence="4"/>
<dbReference type="PANTHER" id="PTHR34383">
    <property type="entry name" value="POLYPHOSPHATE:AMP PHOSPHOTRANSFERASE-RELATED"/>
    <property type="match status" value="1"/>
</dbReference>
<dbReference type="NCBIfam" id="TIGR03707">
    <property type="entry name" value="PPK2_P_aer"/>
    <property type="match status" value="1"/>
</dbReference>
<evidence type="ECO:0000259" key="6">
    <source>
        <dbReference type="Pfam" id="PF03976"/>
    </source>
</evidence>
<name>A0A657IVY2_9MICC</name>
<evidence type="ECO:0000256" key="5">
    <source>
        <dbReference type="SAM" id="MobiDB-lite"/>
    </source>
</evidence>
<dbReference type="PANTHER" id="PTHR34383:SF1">
    <property type="entry name" value="ADP-POLYPHOSPHATE PHOSPHOTRANSFERASE"/>
    <property type="match status" value="1"/>
</dbReference>
<dbReference type="AlphaFoldDB" id="A0A657IVY2"/>
<dbReference type="GO" id="GO:0006793">
    <property type="term" value="P:phosphorus metabolic process"/>
    <property type="evidence" value="ECO:0007669"/>
    <property type="project" value="InterPro"/>
</dbReference>
<dbReference type="InterPro" id="IPR022486">
    <property type="entry name" value="PPK2_PA0141"/>
</dbReference>
<evidence type="ECO:0000256" key="1">
    <source>
        <dbReference type="ARBA" id="ARBA00009924"/>
    </source>
</evidence>
<organism evidence="7 8">
    <name type="scientific">Rothia kristinae</name>
    <dbReference type="NCBI Taxonomy" id="37923"/>
    <lineage>
        <taxon>Bacteria</taxon>
        <taxon>Bacillati</taxon>
        <taxon>Actinomycetota</taxon>
        <taxon>Actinomycetes</taxon>
        <taxon>Micrococcales</taxon>
        <taxon>Micrococcaceae</taxon>
        <taxon>Rothia</taxon>
    </lineage>
</organism>
<comment type="subunit">
    <text evidence="4">Homotetramer.</text>
</comment>
<dbReference type="Pfam" id="PF03976">
    <property type="entry name" value="PPK2"/>
    <property type="match status" value="1"/>
</dbReference>
<feature type="region of interest" description="Disordered" evidence="5">
    <location>
        <begin position="332"/>
        <end position="371"/>
    </location>
</feature>
<reference evidence="7 8" key="1">
    <citation type="submission" date="2016-04" db="EMBL/GenBank/DDBJ databases">
        <title>Identification of putative biosynthetic pathways for the production of bioactive secondary metabolites by the marine actinomycete Kocuria kristinae RUTW2-3.</title>
        <authorList>
            <person name="Waterworth S.C."/>
            <person name="Walmsley T.A."/>
            <person name="Matongo T."/>
            <person name="Davies-Coleman M.T."/>
            <person name="Dorrington R.A."/>
        </authorList>
    </citation>
    <scope>NUCLEOTIDE SEQUENCE [LARGE SCALE GENOMIC DNA]</scope>
    <source>
        <strain evidence="7 8">RUTW4-5</strain>
    </source>
</reference>
<evidence type="ECO:0000313" key="7">
    <source>
        <dbReference type="EMBL" id="OAX67661.1"/>
    </source>
</evidence>
<feature type="domain" description="Polyphosphate kinase-2-related" evidence="6">
    <location>
        <begin position="93"/>
        <end position="319"/>
    </location>
</feature>